<keyword evidence="3 4" id="KW-0456">Lyase</keyword>
<reference evidence="5 6" key="2">
    <citation type="journal article" date="2010" name="Stand. Genomic Sci.">
        <title>Complete genome sequence of Desulfohalobium retbaense type strain (HR(100)).</title>
        <authorList>
            <person name="Spring S."/>
            <person name="Nolan M."/>
            <person name="Lapidus A."/>
            <person name="Glavina Del Rio T."/>
            <person name="Copeland A."/>
            <person name="Tice H."/>
            <person name="Cheng J.F."/>
            <person name="Lucas S."/>
            <person name="Land M."/>
            <person name="Chen F."/>
            <person name="Bruce D."/>
            <person name="Goodwin L."/>
            <person name="Pitluck S."/>
            <person name="Ivanova N."/>
            <person name="Mavromatis K."/>
            <person name="Mikhailova N."/>
            <person name="Pati A."/>
            <person name="Chen A."/>
            <person name="Palaniappan K."/>
            <person name="Hauser L."/>
            <person name="Chang Y.J."/>
            <person name="Jeffries C.D."/>
            <person name="Munk C."/>
            <person name="Kiss H."/>
            <person name="Chain P."/>
            <person name="Han C."/>
            <person name="Brettin T."/>
            <person name="Detter J.C."/>
            <person name="Schuler E."/>
            <person name="Goker M."/>
            <person name="Rohde M."/>
            <person name="Bristow J."/>
            <person name="Eisen J.A."/>
            <person name="Markowitz V."/>
            <person name="Hugenholtz P."/>
            <person name="Kyrpides N.C."/>
            <person name="Klenk H.P."/>
        </authorList>
    </citation>
    <scope>NUCLEOTIDE SEQUENCE [LARGE SCALE GENOMIC DNA]</scope>
    <source>
        <strain evidence="5 6">DSM 5692</strain>
    </source>
</reference>
<dbReference type="GO" id="GO:0009234">
    <property type="term" value="P:menaquinone biosynthetic process"/>
    <property type="evidence" value="ECO:0007669"/>
    <property type="project" value="UniProtKB-UniRule"/>
</dbReference>
<dbReference type="InterPro" id="IPR030868">
    <property type="entry name" value="MqnA"/>
</dbReference>
<dbReference type="SUPFAM" id="SSF53850">
    <property type="entry name" value="Periplasmic binding protein-like II"/>
    <property type="match status" value="1"/>
</dbReference>
<dbReference type="EMBL" id="CP001734">
    <property type="protein sequence ID" value="ACV68968.1"/>
    <property type="molecule type" value="Genomic_DNA"/>
</dbReference>
<dbReference type="HOGENOM" id="CLU_059898_0_0_7"/>
<gene>
    <name evidence="4" type="primary">mqnA</name>
    <name evidence="5" type="ordered locus">Dret_1684</name>
</gene>
<comment type="catalytic activity">
    <reaction evidence="4">
        <text>chorismate = 3-[(1-carboxyvinyl)-oxy]benzoate + H2O</text>
        <dbReference type="Rhea" id="RHEA:40051"/>
        <dbReference type="ChEBI" id="CHEBI:15377"/>
        <dbReference type="ChEBI" id="CHEBI:29748"/>
        <dbReference type="ChEBI" id="CHEBI:76981"/>
        <dbReference type="EC" id="4.2.1.151"/>
    </reaction>
</comment>
<evidence type="ECO:0000256" key="4">
    <source>
        <dbReference type="HAMAP-Rule" id="MF_00995"/>
    </source>
</evidence>
<dbReference type="KEGG" id="drt:Dret_1684"/>
<dbReference type="OrthoDB" id="9810112at2"/>
<sequence>MPTALRIGRIDYLNVQPFFAALEHQFSQTNEVAYHRGHPSELNAGLKEGTLDLAPSSSFEYLRNAEHYSLLPGASVSARGAVQSVLFVSPIPLEQIQGGQKVLLTTASASSVALLKILWHFAWELEPPQWGTVDPGQGIASGTPFLEIGDAALRLFCNPPAGWYVYDLAEAWHRFTGLPFVFAVWIVRSGLDPSHNAMLHQVARTIADVSAHWPGPLETLLEQTTRPNWLDAASLRAYWRNLVPCLGPEEQAGLLLFAKYATELGLLPGTPGLNWALTPDSPTA</sequence>
<organism evidence="5 6">
    <name type="scientific">Desulfohalobium retbaense (strain ATCC 49708 / DSM 5692 / JCM 16813 / HR100)</name>
    <dbReference type="NCBI Taxonomy" id="485915"/>
    <lineage>
        <taxon>Bacteria</taxon>
        <taxon>Pseudomonadati</taxon>
        <taxon>Thermodesulfobacteriota</taxon>
        <taxon>Desulfovibrionia</taxon>
        <taxon>Desulfovibrionales</taxon>
        <taxon>Desulfohalobiaceae</taxon>
        <taxon>Desulfohalobium</taxon>
    </lineage>
</organism>
<evidence type="ECO:0000313" key="6">
    <source>
        <dbReference type="Proteomes" id="UP000001052"/>
    </source>
</evidence>
<comment type="pathway">
    <text evidence="1 4">Quinol/quinone metabolism; menaquinone biosynthesis.</text>
</comment>
<dbReference type="eggNOG" id="COG1427">
    <property type="taxonomic scope" value="Bacteria"/>
</dbReference>
<proteinExistence type="inferred from homology"/>
<dbReference type="InterPro" id="IPR003773">
    <property type="entry name" value="Menaquinone_biosynth"/>
</dbReference>
<keyword evidence="6" id="KW-1185">Reference proteome</keyword>
<comment type="function">
    <text evidence="4">Catalyzes the dehydration of chorismate into 3-[(1-carboxyvinyl)oxy]benzoate, a step in the biosynthesis of menaquinone (MK, vitamin K2).</text>
</comment>
<dbReference type="Gene3D" id="3.40.190.10">
    <property type="entry name" value="Periplasmic binding protein-like II"/>
    <property type="match status" value="2"/>
</dbReference>
<dbReference type="HAMAP" id="MF_00995">
    <property type="entry name" value="MqnA"/>
    <property type="match status" value="1"/>
</dbReference>
<dbReference type="CDD" id="cd13634">
    <property type="entry name" value="PBP2_Sco4506"/>
    <property type="match status" value="1"/>
</dbReference>
<dbReference type="UniPathway" id="UPA00079"/>
<evidence type="ECO:0000256" key="1">
    <source>
        <dbReference type="ARBA" id="ARBA00004863"/>
    </source>
</evidence>
<dbReference type="STRING" id="485915.Dret_1684"/>
<dbReference type="EC" id="4.2.1.151" evidence="4"/>
<evidence type="ECO:0000256" key="2">
    <source>
        <dbReference type="ARBA" id="ARBA00022428"/>
    </source>
</evidence>
<dbReference type="RefSeq" id="WP_015752111.1">
    <property type="nucleotide sequence ID" value="NC_013223.1"/>
</dbReference>
<dbReference type="Pfam" id="PF02621">
    <property type="entry name" value="VitK2_biosynth"/>
    <property type="match status" value="1"/>
</dbReference>
<dbReference type="PANTHER" id="PTHR37690">
    <property type="entry name" value="CHORISMATE DEHYDRATASE"/>
    <property type="match status" value="1"/>
</dbReference>
<dbReference type="AlphaFoldDB" id="C8X3H1"/>
<protein>
    <recommendedName>
        <fullName evidence="4">Chorismate dehydratase</fullName>
        <ecNumber evidence="4">4.2.1.151</ecNumber>
    </recommendedName>
    <alternativeName>
        <fullName evidence="4">Menaquinone biosynthetic enzyme MqnA</fullName>
    </alternativeName>
</protein>
<name>C8X3H1_DESRD</name>
<evidence type="ECO:0000313" key="5">
    <source>
        <dbReference type="EMBL" id="ACV68968.1"/>
    </source>
</evidence>
<keyword evidence="2 4" id="KW-0474">Menaquinone biosynthesis</keyword>
<comment type="similarity">
    <text evidence="4">Belongs to the MqnA/MqnD family. MqnA subfamily.</text>
</comment>
<evidence type="ECO:0000256" key="3">
    <source>
        <dbReference type="ARBA" id="ARBA00023239"/>
    </source>
</evidence>
<dbReference type="GO" id="GO:0016836">
    <property type="term" value="F:hydro-lyase activity"/>
    <property type="evidence" value="ECO:0007669"/>
    <property type="project" value="UniProtKB-UniRule"/>
</dbReference>
<dbReference type="PANTHER" id="PTHR37690:SF1">
    <property type="entry name" value="CHORISMATE DEHYDRATASE"/>
    <property type="match status" value="1"/>
</dbReference>
<reference evidence="6" key="1">
    <citation type="submission" date="2009-09" db="EMBL/GenBank/DDBJ databases">
        <title>The complete chromosome of Desulfohalobium retbaense DSM 5692.</title>
        <authorList>
            <consortium name="US DOE Joint Genome Institute (JGI-PGF)"/>
            <person name="Lucas S."/>
            <person name="Copeland A."/>
            <person name="Lapidus A."/>
            <person name="Glavina del Rio T."/>
            <person name="Dalin E."/>
            <person name="Tice H."/>
            <person name="Bruce D."/>
            <person name="Goodwin L."/>
            <person name="Pitluck S."/>
            <person name="Kyrpides N."/>
            <person name="Mavromatis K."/>
            <person name="Ivanova N."/>
            <person name="Mikhailova N."/>
            <person name="Munk A.C."/>
            <person name="Brettin T."/>
            <person name="Detter J.C."/>
            <person name="Han C."/>
            <person name="Tapia R."/>
            <person name="Larimer F."/>
            <person name="Land M."/>
            <person name="Hauser L."/>
            <person name="Markowitz V."/>
            <person name="Cheng J.-F."/>
            <person name="Hugenholtz P."/>
            <person name="Woyke T."/>
            <person name="Wu D."/>
            <person name="Spring S."/>
            <person name="Klenk H.-P."/>
            <person name="Eisen J.A."/>
        </authorList>
    </citation>
    <scope>NUCLEOTIDE SEQUENCE [LARGE SCALE GENOMIC DNA]</scope>
    <source>
        <strain evidence="6">DSM 5692</strain>
    </source>
</reference>
<accession>C8X3H1</accession>
<dbReference type="Proteomes" id="UP000001052">
    <property type="component" value="Chromosome"/>
</dbReference>